<dbReference type="InterPro" id="IPR050111">
    <property type="entry name" value="C-type_lectin/snaclec_domain"/>
</dbReference>
<dbReference type="InterPro" id="IPR001304">
    <property type="entry name" value="C-type_lectin-like"/>
</dbReference>
<dbReference type="AlphaFoldDB" id="A0A6P8T9B5"/>
<dbReference type="PANTHER" id="PTHR22803">
    <property type="entry name" value="MANNOSE, PHOSPHOLIPASE, LECTIN RECEPTOR RELATED"/>
    <property type="match status" value="1"/>
</dbReference>
<dbReference type="PROSITE" id="PS00615">
    <property type="entry name" value="C_TYPE_LECTIN_1"/>
    <property type="match status" value="1"/>
</dbReference>
<dbReference type="Gene3D" id="3.10.100.10">
    <property type="entry name" value="Mannose-Binding Protein A, subunit A"/>
    <property type="match status" value="1"/>
</dbReference>
<dbReference type="Proteomes" id="UP000515161">
    <property type="component" value="Unplaced"/>
</dbReference>
<dbReference type="PROSITE" id="PS50041">
    <property type="entry name" value="C_TYPE_LECTIN_2"/>
    <property type="match status" value="1"/>
</dbReference>
<accession>A0A6P8T9B5</accession>
<keyword evidence="3" id="KW-0175">Coiled coil</keyword>
<organism evidence="5 6">
    <name type="scientific">Gymnodraco acuticeps</name>
    <name type="common">Antarctic dragonfish</name>
    <dbReference type="NCBI Taxonomy" id="8218"/>
    <lineage>
        <taxon>Eukaryota</taxon>
        <taxon>Metazoa</taxon>
        <taxon>Chordata</taxon>
        <taxon>Craniata</taxon>
        <taxon>Vertebrata</taxon>
        <taxon>Euteleostomi</taxon>
        <taxon>Actinopterygii</taxon>
        <taxon>Neopterygii</taxon>
        <taxon>Teleostei</taxon>
        <taxon>Neoteleostei</taxon>
        <taxon>Acanthomorphata</taxon>
        <taxon>Eupercaria</taxon>
        <taxon>Perciformes</taxon>
        <taxon>Notothenioidei</taxon>
        <taxon>Bathydraconidae</taxon>
        <taxon>Gymnodraco</taxon>
    </lineage>
</organism>
<evidence type="ECO:0000256" key="1">
    <source>
        <dbReference type="ARBA" id="ARBA00022734"/>
    </source>
</evidence>
<keyword evidence="1" id="KW-0430">Lectin</keyword>
<evidence type="ECO:0000313" key="6">
    <source>
        <dbReference type="RefSeq" id="XP_034053895.1"/>
    </source>
</evidence>
<dbReference type="InterPro" id="IPR033989">
    <property type="entry name" value="CD209-like_CTLD"/>
</dbReference>
<evidence type="ECO:0000256" key="3">
    <source>
        <dbReference type="SAM" id="Coils"/>
    </source>
</evidence>
<evidence type="ECO:0000259" key="4">
    <source>
        <dbReference type="PROSITE" id="PS50041"/>
    </source>
</evidence>
<evidence type="ECO:0000313" key="5">
    <source>
        <dbReference type="Proteomes" id="UP000515161"/>
    </source>
</evidence>
<dbReference type="Pfam" id="PF00059">
    <property type="entry name" value="Lectin_C"/>
    <property type="match status" value="1"/>
</dbReference>
<dbReference type="InParanoid" id="A0A6P8T9B5"/>
<sequence length="176" mass="19982">MIASGGAAADLSTVKANLTEHLQASDQLINQLKANLTEKTREVDKLQCLMGKGWRKFGCSFYLLSTEKASWQQSRQNCRAGGTDLVIVDSYEEQEFINSVIKEDTWIGLNDTEKEGTWKWVDGSPLNLTFWSTGQPDNRGGYPGEEDCAEIRIVYTKRWNDRSCEFDLLWICEKEA</sequence>
<feature type="domain" description="C-type lectin" evidence="4">
    <location>
        <begin position="57"/>
        <end position="173"/>
    </location>
</feature>
<dbReference type="OrthoDB" id="6133475at2759"/>
<proteinExistence type="predicted"/>
<keyword evidence="5" id="KW-1185">Reference proteome</keyword>
<evidence type="ECO:0000256" key="2">
    <source>
        <dbReference type="ARBA" id="ARBA00023157"/>
    </source>
</evidence>
<dbReference type="SUPFAM" id="SSF56436">
    <property type="entry name" value="C-type lectin-like"/>
    <property type="match status" value="1"/>
</dbReference>
<dbReference type="CDD" id="cd03590">
    <property type="entry name" value="CLECT_DC-SIGN_like"/>
    <property type="match status" value="1"/>
</dbReference>
<keyword evidence="2" id="KW-1015">Disulfide bond</keyword>
<dbReference type="GO" id="GO:0030246">
    <property type="term" value="F:carbohydrate binding"/>
    <property type="evidence" value="ECO:0007669"/>
    <property type="project" value="UniProtKB-KW"/>
</dbReference>
<name>A0A6P8T9B5_GYMAC</name>
<reference evidence="6" key="1">
    <citation type="submission" date="2025-08" db="UniProtKB">
        <authorList>
            <consortium name="RefSeq"/>
        </authorList>
    </citation>
    <scope>IDENTIFICATION</scope>
</reference>
<dbReference type="InterPro" id="IPR016187">
    <property type="entry name" value="CTDL_fold"/>
</dbReference>
<dbReference type="InterPro" id="IPR016186">
    <property type="entry name" value="C-type_lectin-like/link_sf"/>
</dbReference>
<dbReference type="InterPro" id="IPR018378">
    <property type="entry name" value="C-type_lectin_CS"/>
</dbReference>
<dbReference type="RefSeq" id="XP_034053895.1">
    <property type="nucleotide sequence ID" value="XM_034198004.1"/>
</dbReference>
<protein>
    <submittedName>
        <fullName evidence="6">CD209 antigen-like protein E</fullName>
    </submittedName>
</protein>
<gene>
    <name evidence="6" type="primary">LOC117533975</name>
</gene>
<dbReference type="GeneID" id="117533975"/>
<feature type="coiled-coil region" evidence="3">
    <location>
        <begin position="15"/>
        <end position="49"/>
    </location>
</feature>
<dbReference type="KEGG" id="gacu:117533975"/>
<dbReference type="SMART" id="SM00034">
    <property type="entry name" value="CLECT"/>
    <property type="match status" value="1"/>
</dbReference>